<feature type="domain" description="Methyltransferase type 11" evidence="1">
    <location>
        <begin position="66"/>
        <end position="131"/>
    </location>
</feature>
<organism evidence="2 3">
    <name type="scientific">Rhizorhapis suberifaciens</name>
    <name type="common">corky root of lettuce</name>
    <dbReference type="NCBI Taxonomy" id="13656"/>
    <lineage>
        <taxon>Bacteria</taxon>
        <taxon>Pseudomonadati</taxon>
        <taxon>Pseudomonadota</taxon>
        <taxon>Alphaproteobacteria</taxon>
        <taxon>Sphingomonadales</taxon>
        <taxon>Sphingomonadaceae</taxon>
        <taxon>Rhizorhapis</taxon>
    </lineage>
</organism>
<dbReference type="Pfam" id="PF08241">
    <property type="entry name" value="Methyltransf_11"/>
    <property type="match status" value="1"/>
</dbReference>
<sequence length="230" mass="26246">MRLTDTADPNSLSSRLRARRDVRLRALVSAVHASKGAVRIIDMGGTPEYWQRVGLDFLRSHRVQITITNLHEAELGRGNRDVELFTFDTGDACDLKNVSNNSFDLAHSNSVIEHVVTWEKMEKFAAETRRIAPWHYVQTPYFWFPVDPHFYKMPFFHWMPPQVRAKLLMRFPLAHAGRISTLGKAHRIVEGAKLLDAAQMRLLFPDSSLGFERFCGLPKSMIAIRGPTSS</sequence>
<reference evidence="2 3" key="1">
    <citation type="submission" date="2020-08" db="EMBL/GenBank/DDBJ databases">
        <title>Genomic Encyclopedia of Type Strains, Phase IV (KMG-IV): sequencing the most valuable type-strain genomes for metagenomic binning, comparative biology and taxonomic classification.</title>
        <authorList>
            <person name="Goeker M."/>
        </authorList>
    </citation>
    <scope>NUCLEOTIDE SEQUENCE [LARGE SCALE GENOMIC DNA]</scope>
    <source>
        <strain evidence="2 3">DSM 7465</strain>
    </source>
</reference>
<evidence type="ECO:0000313" key="3">
    <source>
        <dbReference type="Proteomes" id="UP000575068"/>
    </source>
</evidence>
<dbReference type="Proteomes" id="UP000575068">
    <property type="component" value="Unassembled WGS sequence"/>
</dbReference>
<evidence type="ECO:0000313" key="2">
    <source>
        <dbReference type="EMBL" id="MBB4641766.1"/>
    </source>
</evidence>
<proteinExistence type="predicted"/>
<dbReference type="AlphaFoldDB" id="A0A840HWC0"/>
<dbReference type="SUPFAM" id="SSF53335">
    <property type="entry name" value="S-adenosyl-L-methionine-dependent methyltransferases"/>
    <property type="match status" value="1"/>
</dbReference>
<protein>
    <recommendedName>
        <fullName evidence="1">Methyltransferase type 11 domain-containing protein</fullName>
    </recommendedName>
</protein>
<gene>
    <name evidence="2" type="ORF">HNQ99_002079</name>
</gene>
<dbReference type="EMBL" id="JACHOV010000007">
    <property type="protein sequence ID" value="MBB4641766.1"/>
    <property type="molecule type" value="Genomic_DNA"/>
</dbReference>
<dbReference type="GO" id="GO:0008757">
    <property type="term" value="F:S-adenosylmethionine-dependent methyltransferase activity"/>
    <property type="evidence" value="ECO:0007669"/>
    <property type="project" value="InterPro"/>
</dbReference>
<name>A0A840HWC0_9SPHN</name>
<dbReference type="RefSeq" id="WP_184475557.1">
    <property type="nucleotide sequence ID" value="NZ_JACHOV010000007.1"/>
</dbReference>
<dbReference type="Gene3D" id="3.40.50.150">
    <property type="entry name" value="Vaccinia Virus protein VP39"/>
    <property type="match status" value="1"/>
</dbReference>
<keyword evidence="3" id="KW-1185">Reference proteome</keyword>
<evidence type="ECO:0000259" key="1">
    <source>
        <dbReference type="Pfam" id="PF08241"/>
    </source>
</evidence>
<dbReference type="InterPro" id="IPR029063">
    <property type="entry name" value="SAM-dependent_MTases_sf"/>
</dbReference>
<comment type="caution">
    <text evidence="2">The sequence shown here is derived from an EMBL/GenBank/DDBJ whole genome shotgun (WGS) entry which is preliminary data.</text>
</comment>
<accession>A0A840HWC0</accession>
<dbReference type="InterPro" id="IPR013216">
    <property type="entry name" value="Methyltransf_11"/>
</dbReference>